<organism evidence="1 2">
    <name type="scientific">Marinobacter salinisoli</name>
    <dbReference type="NCBI Taxonomy" id="2769486"/>
    <lineage>
        <taxon>Bacteria</taxon>
        <taxon>Pseudomonadati</taxon>
        <taxon>Pseudomonadota</taxon>
        <taxon>Gammaproteobacteria</taxon>
        <taxon>Pseudomonadales</taxon>
        <taxon>Marinobacteraceae</taxon>
        <taxon>Marinobacter</taxon>
    </lineage>
</organism>
<dbReference type="EMBL" id="CP071247">
    <property type="protein sequence ID" value="QSP95510.1"/>
    <property type="molecule type" value="Genomic_DNA"/>
</dbReference>
<dbReference type="RefSeq" id="WP_206644749.1">
    <property type="nucleotide sequence ID" value="NZ_CP071247.1"/>
</dbReference>
<accession>A0ABX7MVM4</accession>
<evidence type="ECO:0000313" key="2">
    <source>
        <dbReference type="Proteomes" id="UP000663555"/>
    </source>
</evidence>
<sequence length="398" mass="44997">MTSGLSANGFHQDIDDFLAEKNKEVRNIALTTFAIDTENMKILNLLKNIKLVKYSIKRKHGIPVLSDGMQEYIRLHKEVGDPIDIAIVNNGCDGHYENELIFKGVKYLEDIVSAPPLNKIKIIFEIIEDDSINAFATEIDGCQSRVYFVAVNSGLVNEYANQFMQSKTIKNITKGFKALNQLPVEFLEEAALSISFCFIAYHELGHIYRGHLGYFRENYRIKRHHELSVTGLSLDNETYDETRHLFECDADAFAGSLMVGEVVSRYKNGIESGLISGDSNKLLEELTIFTGSVIYYIFCLFDRDKTEFDGWYPVPPIRTSIAIGHMGAQLFKEGINEKRLNSLLTESLARTQVTINQLGMVQSTEGLQSEFERWSVKYKDKLAGLTEALVDYAPVPTQ</sequence>
<name>A0ABX7MVM4_9GAMM</name>
<protein>
    <submittedName>
        <fullName evidence="1">Uncharacterized protein</fullName>
    </submittedName>
</protein>
<proteinExistence type="predicted"/>
<dbReference type="Proteomes" id="UP000663555">
    <property type="component" value="Chromosome"/>
</dbReference>
<keyword evidence="2" id="KW-1185">Reference proteome</keyword>
<evidence type="ECO:0000313" key="1">
    <source>
        <dbReference type="EMBL" id="QSP95510.1"/>
    </source>
</evidence>
<reference evidence="1 2" key="1">
    <citation type="submission" date="2021-03" db="EMBL/GenBank/DDBJ databases">
        <title>Genome sequencing of Marinobacter sp. LPB0319.</title>
        <authorList>
            <person name="Kim J."/>
        </authorList>
    </citation>
    <scope>NUCLEOTIDE SEQUENCE [LARGE SCALE GENOMIC DNA]</scope>
    <source>
        <strain evidence="1 2">LPB0319</strain>
    </source>
</reference>
<gene>
    <name evidence="1" type="ORF">LPB19_03575</name>
</gene>